<evidence type="ECO:0000256" key="8">
    <source>
        <dbReference type="ARBA" id="ARBA00024202"/>
    </source>
</evidence>
<dbReference type="InterPro" id="IPR050366">
    <property type="entry name" value="BP-dependent_transpt_permease"/>
</dbReference>
<dbReference type="InterPro" id="IPR025966">
    <property type="entry name" value="OppC_N"/>
</dbReference>
<proteinExistence type="inferred from homology"/>
<keyword evidence="3" id="KW-1003">Cell membrane</keyword>
<dbReference type="Pfam" id="PF12911">
    <property type="entry name" value="OppC_N"/>
    <property type="match status" value="1"/>
</dbReference>
<evidence type="ECO:0000256" key="7">
    <source>
        <dbReference type="ARBA" id="ARBA00023136"/>
    </source>
</evidence>
<gene>
    <name evidence="11" type="ORF">SY86_02305</name>
</gene>
<dbReference type="FunFam" id="1.10.3720.10:FF:000019">
    <property type="entry name" value="Antimicrobial peptide ABC transporter permease SapC"/>
    <property type="match status" value="1"/>
</dbReference>
<dbReference type="PATRIC" id="fig|65700.7.peg.563"/>
<organism evidence="11 12">
    <name type="scientific">Erwinia tracheiphila</name>
    <dbReference type="NCBI Taxonomy" id="65700"/>
    <lineage>
        <taxon>Bacteria</taxon>
        <taxon>Pseudomonadati</taxon>
        <taxon>Pseudomonadota</taxon>
        <taxon>Gammaproteobacteria</taxon>
        <taxon>Enterobacterales</taxon>
        <taxon>Erwiniaceae</taxon>
        <taxon>Erwinia</taxon>
    </lineage>
</organism>
<dbReference type="EMBL" id="JXNU01000003">
    <property type="protein sequence ID" value="KKF34556.1"/>
    <property type="molecule type" value="Genomic_DNA"/>
</dbReference>
<dbReference type="Proteomes" id="UP000033924">
    <property type="component" value="Unassembled WGS sequence"/>
</dbReference>
<dbReference type="InterPro" id="IPR035906">
    <property type="entry name" value="MetI-like_sf"/>
</dbReference>
<evidence type="ECO:0000256" key="6">
    <source>
        <dbReference type="ARBA" id="ARBA00022989"/>
    </source>
</evidence>
<keyword evidence="7 9" id="KW-0472">Membrane</keyword>
<dbReference type="GO" id="GO:0055085">
    <property type="term" value="P:transmembrane transport"/>
    <property type="evidence" value="ECO:0007669"/>
    <property type="project" value="InterPro"/>
</dbReference>
<protein>
    <submittedName>
        <fullName evidence="11">Peptide ABC transporter permease</fullName>
    </submittedName>
</protein>
<evidence type="ECO:0000256" key="4">
    <source>
        <dbReference type="ARBA" id="ARBA00022519"/>
    </source>
</evidence>
<keyword evidence="12" id="KW-1185">Reference proteome</keyword>
<feature type="domain" description="ABC transmembrane type-1" evidence="10">
    <location>
        <begin position="99"/>
        <end position="284"/>
    </location>
</feature>
<reference evidence="11 12" key="1">
    <citation type="submission" date="2015-01" db="EMBL/GenBank/DDBJ databases">
        <title>Erwinia tracheiphila.</title>
        <authorList>
            <person name="Shapiro L.R."/>
        </authorList>
    </citation>
    <scope>NUCLEOTIDE SEQUENCE [LARGE SCALE GENOMIC DNA]</scope>
    <source>
        <strain evidence="11 12">BuffGH</strain>
    </source>
</reference>
<dbReference type="STRING" id="65700.SY86_02305"/>
<accession>A0A0M2KC37</accession>
<dbReference type="GO" id="GO:0005886">
    <property type="term" value="C:plasma membrane"/>
    <property type="evidence" value="ECO:0007669"/>
    <property type="project" value="UniProtKB-SubCell"/>
</dbReference>
<dbReference type="AlphaFoldDB" id="A0A0M2KC37"/>
<dbReference type="Pfam" id="PF00528">
    <property type="entry name" value="BPD_transp_1"/>
    <property type="match status" value="1"/>
</dbReference>
<name>A0A0M2KC37_9GAMM</name>
<sequence length="296" mass="31996">MPSVNIYAEKRLPSPFRRTWRLFYRDTAAMVGFYAFIALIFICLFGRMLAPYSLDQQFMGFQLLPPSWSRYGEVSFFLGTDDLGHDLLSRLLSGAAPTVGSAILVTLVAALFATVLGIFAGLTRGLRSAVMNHILDTLLSIPSLLLAIIVVAFLGPTLAHALLAIFLSIIPRLVRAVYSAVHDELEKDYVVAARLDGASSGNILRHAVFPNILALLVSEFTRALSIAILDIAALGFLDLGAQLPSPEWGTMLGDALELIYVAPWTVMLPGAAIMLSVLIVNLLGDGIRRAIVAGVE</sequence>
<keyword evidence="5 9" id="KW-0812">Transmembrane</keyword>
<dbReference type="CDD" id="cd06261">
    <property type="entry name" value="TM_PBP2"/>
    <property type="match status" value="1"/>
</dbReference>
<dbReference type="Gene3D" id="1.10.3720.10">
    <property type="entry name" value="MetI-like"/>
    <property type="match status" value="1"/>
</dbReference>
<evidence type="ECO:0000256" key="3">
    <source>
        <dbReference type="ARBA" id="ARBA00022475"/>
    </source>
</evidence>
<evidence type="ECO:0000256" key="9">
    <source>
        <dbReference type="RuleBase" id="RU363032"/>
    </source>
</evidence>
<dbReference type="NCBIfam" id="NF011691">
    <property type="entry name" value="PRK15111.1"/>
    <property type="match status" value="1"/>
</dbReference>
<dbReference type="PANTHER" id="PTHR43386">
    <property type="entry name" value="OLIGOPEPTIDE TRANSPORT SYSTEM PERMEASE PROTEIN APPC"/>
    <property type="match status" value="1"/>
</dbReference>
<dbReference type="PROSITE" id="PS50928">
    <property type="entry name" value="ABC_TM1"/>
    <property type="match status" value="1"/>
</dbReference>
<evidence type="ECO:0000259" key="10">
    <source>
        <dbReference type="PROSITE" id="PS50928"/>
    </source>
</evidence>
<evidence type="ECO:0000256" key="5">
    <source>
        <dbReference type="ARBA" id="ARBA00022692"/>
    </source>
</evidence>
<evidence type="ECO:0000256" key="1">
    <source>
        <dbReference type="ARBA" id="ARBA00004429"/>
    </source>
</evidence>
<evidence type="ECO:0000313" key="11">
    <source>
        <dbReference type="EMBL" id="KKF34556.1"/>
    </source>
</evidence>
<feature type="transmembrane region" description="Helical" evidence="9">
    <location>
        <begin position="99"/>
        <end position="122"/>
    </location>
</feature>
<keyword evidence="2 9" id="KW-0813">Transport</keyword>
<comment type="subcellular location">
    <subcellularLocation>
        <location evidence="1">Cell inner membrane</location>
        <topology evidence="1">Multi-pass membrane protein</topology>
    </subcellularLocation>
    <subcellularLocation>
        <location evidence="9">Cell membrane</location>
        <topology evidence="9">Multi-pass membrane protein</topology>
    </subcellularLocation>
</comment>
<comment type="caution">
    <text evidence="11">The sequence shown here is derived from an EMBL/GenBank/DDBJ whole genome shotgun (WGS) entry which is preliminary data.</text>
</comment>
<dbReference type="RefSeq" id="WP_016192559.1">
    <property type="nucleotide sequence ID" value="NZ_CP089932.1"/>
</dbReference>
<comment type="similarity">
    <text evidence="8">Belongs to the binding-protein-dependent transport system permease family. OppBC subfamily.</text>
</comment>
<dbReference type="InterPro" id="IPR000515">
    <property type="entry name" value="MetI-like"/>
</dbReference>
<dbReference type="SUPFAM" id="SSF161098">
    <property type="entry name" value="MetI-like"/>
    <property type="match status" value="1"/>
</dbReference>
<evidence type="ECO:0000313" key="12">
    <source>
        <dbReference type="Proteomes" id="UP000033924"/>
    </source>
</evidence>
<keyword evidence="6 9" id="KW-1133">Transmembrane helix</keyword>
<evidence type="ECO:0000256" key="2">
    <source>
        <dbReference type="ARBA" id="ARBA00022448"/>
    </source>
</evidence>
<keyword evidence="4" id="KW-0997">Cell inner membrane</keyword>
<feature type="transmembrane region" description="Helical" evidence="9">
    <location>
        <begin position="261"/>
        <end position="283"/>
    </location>
</feature>
<feature type="transmembrane region" description="Helical" evidence="9">
    <location>
        <begin position="27"/>
        <end position="50"/>
    </location>
</feature>
<dbReference type="PANTHER" id="PTHR43386:SF5">
    <property type="entry name" value="PUTRESCINE EXPORT SYSTEM PERMEASE PROTEIN SAPC"/>
    <property type="match status" value="1"/>
</dbReference>